<feature type="binding site" evidence="5">
    <location>
        <position position="113"/>
    </location>
    <ligand>
        <name>FAD</name>
        <dbReference type="ChEBI" id="CHEBI:57692"/>
    </ligand>
</feature>
<dbReference type="InterPro" id="IPR050151">
    <property type="entry name" value="Class-I_Pyr_Nuc-Dis_Oxidored"/>
</dbReference>
<dbReference type="GO" id="GO:0050660">
    <property type="term" value="F:flavin adenine dinucleotide binding"/>
    <property type="evidence" value="ECO:0007669"/>
    <property type="project" value="TreeGrafter"/>
</dbReference>
<keyword evidence="4 5" id="KW-0520">NAD</keyword>
<feature type="binding site" evidence="5">
    <location>
        <position position="299"/>
    </location>
    <ligand>
        <name>FAD</name>
        <dbReference type="ChEBI" id="CHEBI:57692"/>
    </ligand>
</feature>
<evidence type="ECO:0000313" key="10">
    <source>
        <dbReference type="Proteomes" id="UP000072618"/>
    </source>
</evidence>
<dbReference type="Gene3D" id="3.30.390.30">
    <property type="match status" value="1"/>
</dbReference>
<feature type="domain" description="FAD/NAD(P)-binding" evidence="8">
    <location>
        <begin position="5"/>
        <end position="313"/>
    </location>
</feature>
<protein>
    <submittedName>
        <fullName evidence="9">Glutathione reductase-like protein</fullName>
        <ecNumber evidence="9">1.8.1.4</ecNumber>
        <ecNumber evidence="9">1.8.1.7</ecNumber>
    </submittedName>
</protein>
<dbReference type="SUPFAM" id="SSF55424">
    <property type="entry name" value="FAD/NAD-linked reductases, dimerisation (C-terminal) domain"/>
    <property type="match status" value="1"/>
</dbReference>
<evidence type="ECO:0000313" key="9">
    <source>
        <dbReference type="EMBL" id="CYU97123.1"/>
    </source>
</evidence>
<evidence type="ECO:0000256" key="5">
    <source>
        <dbReference type="PIRSR" id="PIRSR000350-3"/>
    </source>
</evidence>
<feature type="binding site" evidence="5">
    <location>
        <position position="259"/>
    </location>
    <ligand>
        <name>NAD(+)</name>
        <dbReference type="ChEBI" id="CHEBI:57540"/>
    </ligand>
</feature>
<keyword evidence="2" id="KW-0285">Flavoprotein</keyword>
<evidence type="ECO:0000256" key="4">
    <source>
        <dbReference type="ARBA" id="ARBA00023027"/>
    </source>
</evidence>
<evidence type="ECO:0000259" key="8">
    <source>
        <dbReference type="Pfam" id="PF07992"/>
    </source>
</evidence>
<dbReference type="PRINTS" id="PR00368">
    <property type="entry name" value="FADPNR"/>
</dbReference>
<dbReference type="SUPFAM" id="SSF51905">
    <property type="entry name" value="FAD/NAD(P)-binding domain"/>
    <property type="match status" value="1"/>
</dbReference>
<evidence type="ECO:0000256" key="3">
    <source>
        <dbReference type="ARBA" id="ARBA00022827"/>
    </source>
</evidence>
<proteinExistence type="inferred from homology"/>
<dbReference type="AlphaFoldDB" id="A0A0Z8GE50"/>
<dbReference type="PRINTS" id="PR00411">
    <property type="entry name" value="PNDRDTASEI"/>
</dbReference>
<feature type="domain" description="Pyridine nucleotide-disulphide oxidoreductase dimerisation" evidence="7">
    <location>
        <begin position="335"/>
        <end position="436"/>
    </location>
</feature>
<dbReference type="Pfam" id="PF07992">
    <property type="entry name" value="Pyr_redox_2"/>
    <property type="match status" value="1"/>
</dbReference>
<gene>
    <name evidence="9" type="primary">pdhD</name>
    <name evidence="9" type="ORF">ERS132394_01889</name>
</gene>
<dbReference type="InterPro" id="IPR004099">
    <property type="entry name" value="Pyr_nucl-diS_OxRdtase_dimer"/>
</dbReference>
<feature type="binding site" evidence="5">
    <location>
        <begin position="172"/>
        <end position="179"/>
    </location>
    <ligand>
        <name>NAD(+)</name>
        <dbReference type="ChEBI" id="CHEBI:57540"/>
    </ligand>
</feature>
<accession>A0A0Z8GE50</accession>
<dbReference type="PANTHER" id="PTHR22912:SF217">
    <property type="entry name" value="DIHYDROLIPOYL DEHYDROGENASE"/>
    <property type="match status" value="1"/>
</dbReference>
<dbReference type="GO" id="GO:0006103">
    <property type="term" value="P:2-oxoglutarate metabolic process"/>
    <property type="evidence" value="ECO:0007669"/>
    <property type="project" value="TreeGrafter"/>
</dbReference>
<dbReference type="Pfam" id="PF02852">
    <property type="entry name" value="Pyr_redox_dim"/>
    <property type="match status" value="1"/>
</dbReference>
<dbReference type="GO" id="GO:0004148">
    <property type="term" value="F:dihydrolipoyl dehydrogenase (NADH) activity"/>
    <property type="evidence" value="ECO:0007669"/>
    <property type="project" value="UniProtKB-EC"/>
</dbReference>
<dbReference type="InterPro" id="IPR023753">
    <property type="entry name" value="FAD/NAD-binding_dom"/>
</dbReference>
<evidence type="ECO:0000256" key="6">
    <source>
        <dbReference type="PIRSR" id="PIRSR000350-4"/>
    </source>
</evidence>
<dbReference type="EMBL" id="FIGJ01000026">
    <property type="protein sequence ID" value="CYU97123.1"/>
    <property type="molecule type" value="Genomic_DNA"/>
</dbReference>
<dbReference type="PANTHER" id="PTHR22912">
    <property type="entry name" value="DISULFIDE OXIDOREDUCTASE"/>
    <property type="match status" value="1"/>
</dbReference>
<dbReference type="GO" id="GO:0004362">
    <property type="term" value="F:glutathione-disulfide reductase (NADPH) activity"/>
    <property type="evidence" value="ECO:0007669"/>
    <property type="project" value="UniProtKB-EC"/>
</dbReference>
<reference evidence="9 10" key="1">
    <citation type="submission" date="2016-02" db="EMBL/GenBank/DDBJ databases">
        <authorList>
            <consortium name="Pathogen Informatics"/>
        </authorList>
    </citation>
    <scope>NUCLEOTIDE SEQUENCE [LARGE SCALE GENOMIC DNA]</scope>
    <source>
        <strain evidence="9 10">LSS32</strain>
    </source>
</reference>
<dbReference type="EC" id="1.8.1.4" evidence="9"/>
<dbReference type="Proteomes" id="UP000072618">
    <property type="component" value="Unassembled WGS sequence"/>
</dbReference>
<name>A0A0Z8GE50_STRSU</name>
<keyword evidence="9" id="KW-0560">Oxidoreductase</keyword>
<dbReference type="Gene3D" id="3.50.50.60">
    <property type="entry name" value="FAD/NAD(P)-binding domain"/>
    <property type="match status" value="2"/>
</dbReference>
<dbReference type="PIRSF" id="PIRSF000350">
    <property type="entry name" value="Mercury_reductase_MerA"/>
    <property type="match status" value="1"/>
</dbReference>
<evidence type="ECO:0000256" key="2">
    <source>
        <dbReference type="ARBA" id="ARBA00022630"/>
    </source>
</evidence>
<feature type="binding site" evidence="5">
    <location>
        <position position="195"/>
    </location>
    <ligand>
        <name>NAD(+)</name>
        <dbReference type="ChEBI" id="CHEBI:57540"/>
    </ligand>
</feature>
<comment type="similarity">
    <text evidence="1">Belongs to the class-I pyridine nucleotide-disulfide oxidoreductase family.</text>
</comment>
<evidence type="ECO:0000256" key="1">
    <source>
        <dbReference type="ARBA" id="ARBA00007532"/>
    </source>
</evidence>
<keyword evidence="3 5" id="KW-0274">FAD</keyword>
<comment type="cofactor">
    <cofactor evidence="5">
        <name>FAD</name>
        <dbReference type="ChEBI" id="CHEBI:57692"/>
    </cofactor>
    <text evidence="5">Binds 1 FAD per subunit.</text>
</comment>
<keyword evidence="5" id="KW-0547">Nucleotide-binding</keyword>
<sequence>MMYQYDVTFIGSGHANWHAAVDLAKAGKKVAIVEKDITAGTCTNYGCNAKFLLESPFEFMDGLARYEKAGIAKTGEISWEKLMAYKKEEIPTYSPMLEGMFASLSIDLLKGHGQLKDPHTVMVDDKEITTDFIVIGTGQRPARLNVPGNEWFQDSRAFLDMDHMPERIVFIGAGIISLEFATMASLLGSEVHIIEFADRALAAYPEQMVASVVDKMTADGVSFHFNQAVVSAEKTASGLLVKTAQGLEIETDTIIDATGRVSNVEGLGLEEVGVDFDRTGIKVNEFMQTSQPTIYASGDVVSKTIPRLTPTASFESSYIAEHILGNPAPITYPVVPNVVFTLPRLAQVGVTVAEAKANPEQYKIVDIPFGQQLKFQTKLEIEAHFTLIVGSDKTLKGAALIGHEAGELINLLTLIINQQLTATDLNRMIFAFPATTYALLSHVKTALM</sequence>
<feature type="disulfide bond" description="Redox-active" evidence="6">
    <location>
        <begin position="42"/>
        <end position="47"/>
    </location>
</feature>
<dbReference type="InterPro" id="IPR016156">
    <property type="entry name" value="FAD/NAD-linked_Rdtase_dimer_sf"/>
</dbReference>
<organism evidence="9 10">
    <name type="scientific">Streptococcus suis</name>
    <dbReference type="NCBI Taxonomy" id="1307"/>
    <lineage>
        <taxon>Bacteria</taxon>
        <taxon>Bacillati</taxon>
        <taxon>Bacillota</taxon>
        <taxon>Bacilli</taxon>
        <taxon>Lactobacillales</taxon>
        <taxon>Streptococcaceae</taxon>
        <taxon>Streptococcus</taxon>
    </lineage>
</organism>
<dbReference type="InterPro" id="IPR036188">
    <property type="entry name" value="FAD/NAD-bd_sf"/>
</dbReference>
<evidence type="ECO:0000259" key="7">
    <source>
        <dbReference type="Pfam" id="PF02852"/>
    </source>
</evidence>
<dbReference type="EC" id="1.8.1.7" evidence="9"/>
<dbReference type="InterPro" id="IPR001100">
    <property type="entry name" value="Pyr_nuc-diS_OxRdtase"/>
</dbReference>